<feature type="compositionally biased region" description="Polar residues" evidence="4">
    <location>
        <begin position="246"/>
        <end position="258"/>
    </location>
</feature>
<accession>D2W1E2</accession>
<feature type="region of interest" description="Disordered" evidence="4">
    <location>
        <begin position="131"/>
        <end position="150"/>
    </location>
</feature>
<dbReference type="Pfam" id="PF12998">
    <property type="entry name" value="ING"/>
    <property type="match status" value="1"/>
</dbReference>
<feature type="binding site" evidence="2">
    <location>
        <position position="576"/>
    </location>
    <ligand>
        <name>Zn(2+)</name>
        <dbReference type="ChEBI" id="CHEBI:29105"/>
        <label>1</label>
    </ligand>
</feature>
<evidence type="ECO:0000256" key="3">
    <source>
        <dbReference type="SAM" id="Coils"/>
    </source>
</evidence>
<feature type="compositionally biased region" description="Polar residues" evidence="4">
    <location>
        <begin position="19"/>
        <end position="28"/>
    </location>
</feature>
<gene>
    <name evidence="6" type="ORF">NAEGRDRAFT_75185</name>
</gene>
<feature type="site" description="Histone H3K4me3 binding" evidence="1">
    <location>
        <position position="561"/>
    </location>
</feature>
<dbReference type="SMART" id="SM01408">
    <property type="entry name" value="ING"/>
    <property type="match status" value="1"/>
</dbReference>
<keyword evidence="3" id="KW-0175">Coiled coil</keyword>
<feature type="binding site" evidence="2">
    <location>
        <position position="564"/>
    </location>
    <ligand>
        <name>Zn(2+)</name>
        <dbReference type="ChEBI" id="CHEBI:29105"/>
        <label>2</label>
    </ligand>
</feature>
<keyword evidence="2" id="KW-0479">Metal-binding</keyword>
<protein>
    <submittedName>
        <fullName evidence="6">Predicted protein</fullName>
    </submittedName>
</protein>
<feature type="site" description="Histone H3K4me3 binding" evidence="1">
    <location>
        <position position="547"/>
    </location>
</feature>
<evidence type="ECO:0000256" key="2">
    <source>
        <dbReference type="PIRSR" id="PIRSR628651-51"/>
    </source>
</evidence>
<feature type="compositionally biased region" description="Polar residues" evidence="4">
    <location>
        <begin position="385"/>
        <end position="396"/>
    </location>
</feature>
<feature type="domain" description="Inhibitor of growth protein N-terminal histone-binding" evidence="5">
    <location>
        <begin position="101"/>
        <end position="194"/>
    </location>
</feature>
<evidence type="ECO:0000256" key="4">
    <source>
        <dbReference type="SAM" id="MobiDB-lite"/>
    </source>
</evidence>
<feature type="compositionally biased region" description="Low complexity" evidence="4">
    <location>
        <begin position="496"/>
        <end position="516"/>
    </location>
</feature>
<feature type="compositionally biased region" description="Low complexity" evidence="4">
    <location>
        <begin position="412"/>
        <end position="469"/>
    </location>
</feature>
<dbReference type="InterPro" id="IPR011011">
    <property type="entry name" value="Znf_FYVE_PHD"/>
</dbReference>
<feature type="region of interest" description="Disordered" evidence="4">
    <location>
        <begin position="226"/>
        <end position="310"/>
    </location>
</feature>
<feature type="site" description="Histone H3K4me3 binding" evidence="1">
    <location>
        <position position="574"/>
    </location>
</feature>
<dbReference type="InterPro" id="IPR013083">
    <property type="entry name" value="Znf_RING/FYVE/PHD"/>
</dbReference>
<feature type="compositionally biased region" description="Polar residues" evidence="4">
    <location>
        <begin position="132"/>
        <end position="147"/>
    </location>
</feature>
<evidence type="ECO:0000313" key="7">
    <source>
        <dbReference type="Proteomes" id="UP000006671"/>
    </source>
</evidence>
<sequence>MMALEAASSPPQPQQQQQGTYGNGSESLLANVLVGNSGLHTTTTSKASSTLSLGKGTSKKKTQSKSSKHYGSSNSSSSSNNNNSTTHAGSAIQERKDEEIYLENFVKSIEYLPTEIRKDLGTIKELDKKTSKNVTLSTELASDSSKSNADRSEAIRKLMDESINLSTEKVDISQRTLNKIILHMEDLEKKIEELSQNIQQKPQNTLKLESLYIPQLSEDNQVHYFTPSDPSLQSSSSKSNKRLVQHSENLKTLKSGSLKSYPEKEMHAHVFNHTPEQEGIVRGNSTTTRSYASSSSSTKKATEKEPPSQITVKTSTGSVISVPNDRIGNADITLASISSEQKIKKQKKTSKPENAPVNLTPLSINTTNTTISSSSTNGSRKEKYSTSSIPKENTLASSEISSIKIPKKDSSHTSSSAASSSNNSHTTTQSSTKKSRSAASSSSSGSTSNVGSSSSASTTTAASAATSTSGEQSKSGKKRKAIASSTTSGKTKKQKQSSAASSSSISTSVAATPSISDQQAIPSAADAAGSDENTLIYEENLQDPTPYCYCKKTMAEDSSEMVGCDSPKCPNNGWIHKHCLHPGEDPDAPQFYCLNCSKTMSKKKKKK</sequence>
<dbReference type="AlphaFoldDB" id="D2W1E2"/>
<feature type="region of interest" description="Disordered" evidence="4">
    <location>
        <begin position="1"/>
        <end position="92"/>
    </location>
</feature>
<organism evidence="7">
    <name type="scientific">Naegleria gruberi</name>
    <name type="common">Amoeba</name>
    <dbReference type="NCBI Taxonomy" id="5762"/>
    <lineage>
        <taxon>Eukaryota</taxon>
        <taxon>Discoba</taxon>
        <taxon>Heterolobosea</taxon>
        <taxon>Tetramitia</taxon>
        <taxon>Eutetramitia</taxon>
        <taxon>Vahlkampfiidae</taxon>
        <taxon>Naegleria</taxon>
    </lineage>
</organism>
<evidence type="ECO:0000259" key="5">
    <source>
        <dbReference type="SMART" id="SM01408"/>
    </source>
</evidence>
<dbReference type="PANTHER" id="PTHR10333">
    <property type="entry name" value="INHIBITOR OF GROWTH PROTEIN"/>
    <property type="match status" value="1"/>
</dbReference>
<keyword evidence="2" id="KW-0862">Zinc</keyword>
<feature type="region of interest" description="Disordered" evidence="4">
    <location>
        <begin position="340"/>
        <end position="532"/>
    </location>
</feature>
<dbReference type="InParanoid" id="D2W1E2"/>
<feature type="compositionally biased region" description="Basic residues" evidence="4">
    <location>
        <begin position="57"/>
        <end position="68"/>
    </location>
</feature>
<dbReference type="SUPFAM" id="SSF57903">
    <property type="entry name" value="FYVE/PHD zinc finger"/>
    <property type="match status" value="1"/>
</dbReference>
<dbReference type="STRING" id="5762.D2W1E2"/>
<feature type="binding site" evidence="2">
    <location>
        <position position="596"/>
    </location>
    <ligand>
        <name>Zn(2+)</name>
        <dbReference type="ChEBI" id="CHEBI:29105"/>
        <label>2</label>
    </ligand>
</feature>
<evidence type="ECO:0000313" key="6">
    <source>
        <dbReference type="EMBL" id="EFC37032.1"/>
    </source>
</evidence>
<dbReference type="InterPro" id="IPR028651">
    <property type="entry name" value="ING_fam"/>
</dbReference>
<feature type="binding site" evidence="2">
    <location>
        <position position="579"/>
    </location>
    <ligand>
        <name>Zn(2+)</name>
        <dbReference type="ChEBI" id="CHEBI:29105"/>
        <label>1</label>
    </ligand>
</feature>
<dbReference type="RefSeq" id="XP_002669776.1">
    <property type="nucleotide sequence ID" value="XM_002669730.1"/>
</dbReference>
<dbReference type="Gene3D" id="6.10.140.1740">
    <property type="match status" value="1"/>
</dbReference>
<feature type="coiled-coil region" evidence="3">
    <location>
        <begin position="177"/>
        <end position="204"/>
    </location>
</feature>
<feature type="binding site" evidence="2">
    <location>
        <position position="569"/>
    </location>
    <ligand>
        <name>Zn(2+)</name>
        <dbReference type="ChEBI" id="CHEBI:29105"/>
        <label>2</label>
    </ligand>
</feature>
<dbReference type="GO" id="GO:0046872">
    <property type="term" value="F:metal ion binding"/>
    <property type="evidence" value="ECO:0007669"/>
    <property type="project" value="UniProtKB-KW"/>
</dbReference>
<feature type="binding site" evidence="2">
    <location>
        <position position="550"/>
    </location>
    <ligand>
        <name>Zn(2+)</name>
        <dbReference type="ChEBI" id="CHEBI:29105"/>
        <label>1</label>
    </ligand>
</feature>
<dbReference type="OMA" id="FNHTPEQ"/>
<feature type="site" description="Histone H3K4me3 binding" evidence="1">
    <location>
        <position position="565"/>
    </location>
</feature>
<dbReference type="KEGG" id="ngr:NAEGRDRAFT_75185"/>
<dbReference type="Gene3D" id="3.30.40.10">
    <property type="entry name" value="Zinc/RING finger domain, C3HC4 (zinc finger)"/>
    <property type="match status" value="1"/>
</dbReference>
<dbReference type="EMBL" id="GG738922">
    <property type="protein sequence ID" value="EFC37032.1"/>
    <property type="molecule type" value="Genomic_DNA"/>
</dbReference>
<feature type="binding site" evidence="2">
    <location>
        <position position="593"/>
    </location>
    <ligand>
        <name>Zn(2+)</name>
        <dbReference type="ChEBI" id="CHEBI:29105"/>
        <label>2</label>
    </ligand>
</feature>
<name>D2W1E2_NAEGR</name>
<dbReference type="OrthoDB" id="5411773at2759"/>
<evidence type="ECO:0000256" key="1">
    <source>
        <dbReference type="PIRSR" id="PIRSR628651-50"/>
    </source>
</evidence>
<dbReference type="VEuPathDB" id="AmoebaDB:NAEGRDRAFT_75185"/>
<proteinExistence type="predicted"/>
<feature type="binding site" evidence="2">
    <location>
        <position position="548"/>
    </location>
    <ligand>
        <name>Zn(2+)</name>
        <dbReference type="ChEBI" id="CHEBI:29105"/>
        <label>1</label>
    </ligand>
</feature>
<feature type="compositionally biased region" description="Low complexity" evidence="4">
    <location>
        <begin position="228"/>
        <end position="238"/>
    </location>
</feature>
<keyword evidence="7" id="KW-1185">Reference proteome</keyword>
<reference evidence="6 7" key="1">
    <citation type="journal article" date="2010" name="Cell">
        <title>The genome of Naegleria gruberi illuminates early eukaryotic versatility.</title>
        <authorList>
            <person name="Fritz-Laylin L.K."/>
            <person name="Prochnik S.E."/>
            <person name="Ginger M.L."/>
            <person name="Dacks J.B."/>
            <person name="Carpenter M.L."/>
            <person name="Field M.C."/>
            <person name="Kuo A."/>
            <person name="Paredez A."/>
            <person name="Chapman J."/>
            <person name="Pham J."/>
            <person name="Shu S."/>
            <person name="Neupane R."/>
            <person name="Cipriano M."/>
            <person name="Mancuso J."/>
            <person name="Tu H."/>
            <person name="Salamov A."/>
            <person name="Lindquist E."/>
            <person name="Shapiro H."/>
            <person name="Lucas S."/>
            <person name="Grigoriev I.V."/>
            <person name="Cande W.Z."/>
            <person name="Fulton C."/>
            <person name="Rokhsar D.S."/>
            <person name="Dawson S.C."/>
        </authorList>
    </citation>
    <scope>NUCLEOTIDE SEQUENCE [LARGE SCALE GENOMIC DNA]</scope>
    <source>
        <strain evidence="6 7">NEG-M</strain>
    </source>
</reference>
<dbReference type="GeneID" id="8857142"/>
<dbReference type="InterPro" id="IPR024610">
    <property type="entry name" value="ING_N_histone-binding"/>
</dbReference>
<feature type="compositionally biased region" description="Low complexity" evidence="4">
    <location>
        <begin position="41"/>
        <end position="56"/>
    </location>
</feature>
<feature type="compositionally biased region" description="Low complexity" evidence="4">
    <location>
        <begin position="285"/>
        <end position="299"/>
    </location>
</feature>
<feature type="compositionally biased region" description="Low complexity" evidence="4">
    <location>
        <begin position="363"/>
        <end position="377"/>
    </location>
</feature>
<feature type="compositionally biased region" description="Low complexity" evidence="4">
    <location>
        <begin position="69"/>
        <end position="91"/>
    </location>
</feature>
<dbReference type="CDD" id="cd16101">
    <property type="entry name" value="ING"/>
    <property type="match status" value="1"/>
</dbReference>
<dbReference type="Proteomes" id="UP000006671">
    <property type="component" value="Unassembled WGS sequence"/>
</dbReference>